<accession>A0A167KWD7</accession>
<comment type="caution">
    <text evidence="2">The sequence shown here is derived from an EMBL/GenBank/DDBJ whole genome shotgun (WGS) entry which is preliminary data.</text>
</comment>
<dbReference type="EMBL" id="AUXX01000034">
    <property type="protein sequence ID" value="KZN63397.1"/>
    <property type="molecule type" value="Genomic_DNA"/>
</dbReference>
<evidence type="ECO:0000313" key="2">
    <source>
        <dbReference type="EMBL" id="KZN63397.1"/>
    </source>
</evidence>
<proteinExistence type="predicted"/>
<dbReference type="RefSeq" id="WP_063382180.1">
    <property type="nucleotide sequence ID" value="NZ_AUXX01000034.1"/>
</dbReference>
<evidence type="ECO:0000313" key="3">
    <source>
        <dbReference type="Proteomes" id="UP000076661"/>
    </source>
</evidence>
<dbReference type="PATRIC" id="fig|1365257.3.peg.3803"/>
<evidence type="ECO:0000256" key="1">
    <source>
        <dbReference type="SAM" id="SignalP"/>
    </source>
</evidence>
<feature type="signal peptide" evidence="1">
    <location>
        <begin position="1"/>
        <end position="22"/>
    </location>
</feature>
<reference evidence="2 3" key="1">
    <citation type="submission" date="2013-07" db="EMBL/GenBank/DDBJ databases">
        <title>Comparative Genomic and Metabolomic Analysis of Twelve Strains of Pseudoalteromonas luteoviolacea.</title>
        <authorList>
            <person name="Vynne N.G."/>
            <person name="Mansson M."/>
            <person name="Gram L."/>
        </authorList>
    </citation>
    <scope>NUCLEOTIDE SEQUENCE [LARGE SCALE GENOMIC DNA]</scope>
    <source>
        <strain evidence="2 3">S4060-1</strain>
    </source>
</reference>
<keyword evidence="1" id="KW-0732">Signal</keyword>
<dbReference type="Pfam" id="PF06834">
    <property type="entry name" value="TraU"/>
    <property type="match status" value="1"/>
</dbReference>
<sequence>MKQIFKKRWLLLGIAVSTAALTSTDARSDLDLVDISRHALESDFSSCTDFTLKGTCFWLVCKPFCKVKPTPYIKHYSPDVVVSTYDSQGNSPFKGTNAITKVISLALGKGANGGEKSPKRKKGSKQDNSIIYRLADVYGSPAAWTLNSWLSNMYVACEPGSTILQPYFVSSSNPVFWYSGLVDSVVNFDEIIKGDKYLAERRDGDNPEYVLKTQPFWGHVYPRVGALQGQDHYRANAVIAARAIDSVIEGRYDIFNTQLDGKQGSYYLPSEQFETHTTEHGKFQMLYPIKESGCHILGDSTLRENTTLDGFSKRRSSNGDYAWHYWRKYICCNRPSGGKFLYKVTWQ</sequence>
<dbReference type="AlphaFoldDB" id="A0A167KWD7"/>
<evidence type="ECO:0008006" key="4">
    <source>
        <dbReference type="Google" id="ProtNLM"/>
    </source>
</evidence>
<dbReference type="InterPro" id="IPR009649">
    <property type="entry name" value="TraU"/>
</dbReference>
<protein>
    <recommendedName>
        <fullName evidence="4">TIGR03756 family integrating conjugative element protein</fullName>
    </recommendedName>
</protein>
<gene>
    <name evidence="2" type="ORF">N478_03850</name>
</gene>
<organism evidence="2 3">
    <name type="scientific">Pseudoalteromonas luteoviolacea S4060-1</name>
    <dbReference type="NCBI Taxonomy" id="1365257"/>
    <lineage>
        <taxon>Bacteria</taxon>
        <taxon>Pseudomonadati</taxon>
        <taxon>Pseudomonadota</taxon>
        <taxon>Gammaproteobacteria</taxon>
        <taxon>Alteromonadales</taxon>
        <taxon>Pseudoalteromonadaceae</taxon>
        <taxon>Pseudoalteromonas</taxon>
    </lineage>
</organism>
<feature type="chain" id="PRO_5007889583" description="TIGR03756 family integrating conjugative element protein" evidence="1">
    <location>
        <begin position="23"/>
        <end position="347"/>
    </location>
</feature>
<dbReference type="Proteomes" id="UP000076661">
    <property type="component" value="Unassembled WGS sequence"/>
</dbReference>
<name>A0A167KWD7_9GAMM</name>